<sequence length="97" mass="10410">MTGPAGRVLLLEAERMRPVPSGSTARLIRQTIAILAQAMADRELAPRAPAAGKADRVEDYAWLRANNVGPDEAAARVGVSAGTGRRHEHEIKENPKC</sequence>
<comment type="caution">
    <text evidence="2">The sequence shown here is derived from an EMBL/GenBank/DDBJ whole genome shotgun (WGS) entry which is preliminary data.</text>
</comment>
<dbReference type="EMBL" id="JACJII010000001">
    <property type="protein sequence ID" value="MBA9003764.1"/>
    <property type="molecule type" value="Genomic_DNA"/>
</dbReference>
<proteinExistence type="predicted"/>
<reference evidence="2 3" key="1">
    <citation type="submission" date="2020-08" db="EMBL/GenBank/DDBJ databases">
        <title>Sequencing the genomes of 1000 actinobacteria strains.</title>
        <authorList>
            <person name="Klenk H.-P."/>
        </authorList>
    </citation>
    <scope>NUCLEOTIDE SEQUENCE [LARGE SCALE GENOMIC DNA]</scope>
    <source>
        <strain evidence="2 3">DSM 45823</strain>
    </source>
</reference>
<feature type="region of interest" description="Disordered" evidence="1">
    <location>
        <begin position="74"/>
        <end position="97"/>
    </location>
</feature>
<dbReference type="AlphaFoldDB" id="A0A7W3R8M8"/>
<keyword evidence="3" id="KW-1185">Reference proteome</keyword>
<evidence type="ECO:0000256" key="1">
    <source>
        <dbReference type="SAM" id="MobiDB-lite"/>
    </source>
</evidence>
<accession>A0A7W3R8M8</accession>
<gene>
    <name evidence="2" type="ORF">HNR21_002646</name>
</gene>
<protein>
    <submittedName>
        <fullName evidence="2">Uncharacterized protein</fullName>
    </submittedName>
</protein>
<name>A0A7W3R8M8_9ACTN</name>
<dbReference type="Proteomes" id="UP000539313">
    <property type="component" value="Unassembled WGS sequence"/>
</dbReference>
<feature type="compositionally biased region" description="Basic and acidic residues" evidence="1">
    <location>
        <begin position="85"/>
        <end position="97"/>
    </location>
</feature>
<organism evidence="2 3">
    <name type="scientific">Thermomonospora cellulosilytica</name>
    <dbReference type="NCBI Taxonomy" id="1411118"/>
    <lineage>
        <taxon>Bacteria</taxon>
        <taxon>Bacillati</taxon>
        <taxon>Actinomycetota</taxon>
        <taxon>Actinomycetes</taxon>
        <taxon>Streptosporangiales</taxon>
        <taxon>Thermomonosporaceae</taxon>
        <taxon>Thermomonospora</taxon>
    </lineage>
</organism>
<evidence type="ECO:0000313" key="3">
    <source>
        <dbReference type="Proteomes" id="UP000539313"/>
    </source>
</evidence>
<evidence type="ECO:0000313" key="2">
    <source>
        <dbReference type="EMBL" id="MBA9003764.1"/>
    </source>
</evidence>
<dbReference type="RefSeq" id="WP_182705436.1">
    <property type="nucleotide sequence ID" value="NZ_JACJII010000001.1"/>
</dbReference>